<evidence type="ECO:0000313" key="3">
    <source>
        <dbReference type="Proteomes" id="UP000235533"/>
    </source>
</evidence>
<dbReference type="Gene3D" id="3.40.50.720">
    <property type="entry name" value="NAD(P)-binding Rossmann-like Domain"/>
    <property type="match status" value="1"/>
</dbReference>
<gene>
    <name evidence="2" type="ORF">BCT54_11405</name>
</gene>
<dbReference type="RefSeq" id="WP_102553907.1">
    <property type="nucleotide sequence ID" value="NZ_MCZF01000295.1"/>
</dbReference>
<comment type="caution">
    <text evidence="2">The sequence shown here is derived from an EMBL/GenBank/DDBJ whole genome shotgun (WGS) entry which is preliminary data.</text>
</comment>
<proteinExistence type="predicted"/>
<dbReference type="Proteomes" id="UP000235533">
    <property type="component" value="Unassembled WGS sequence"/>
</dbReference>
<dbReference type="GO" id="GO:0005737">
    <property type="term" value="C:cytoplasm"/>
    <property type="evidence" value="ECO:0007669"/>
    <property type="project" value="TreeGrafter"/>
</dbReference>
<dbReference type="InterPro" id="IPR051783">
    <property type="entry name" value="NAD(P)-dependent_oxidoreduct"/>
</dbReference>
<dbReference type="InterPro" id="IPR001509">
    <property type="entry name" value="Epimerase_deHydtase"/>
</dbReference>
<feature type="domain" description="NAD-dependent epimerase/dehydratase" evidence="1">
    <location>
        <begin position="3"/>
        <end position="193"/>
    </location>
</feature>
<dbReference type="GO" id="GO:0004029">
    <property type="term" value="F:aldehyde dehydrogenase (NAD+) activity"/>
    <property type="evidence" value="ECO:0007669"/>
    <property type="project" value="TreeGrafter"/>
</dbReference>
<protein>
    <submittedName>
        <fullName evidence="2">NAD-dependent dehydratase</fullName>
    </submittedName>
</protein>
<dbReference type="EMBL" id="MCZF01000295">
    <property type="protein sequence ID" value="PMM40862.1"/>
    <property type="molecule type" value="Genomic_DNA"/>
</dbReference>
<dbReference type="PANTHER" id="PTHR48079">
    <property type="entry name" value="PROTEIN YEEZ"/>
    <property type="match status" value="1"/>
</dbReference>
<evidence type="ECO:0000259" key="1">
    <source>
        <dbReference type="Pfam" id="PF01370"/>
    </source>
</evidence>
<name>A0A2N7JJW2_VIBSP</name>
<reference evidence="3" key="1">
    <citation type="submission" date="2016-07" db="EMBL/GenBank/DDBJ databases">
        <title>Nontailed viruses are major unrecognized killers of bacteria in the ocean.</title>
        <authorList>
            <person name="Kauffman K."/>
            <person name="Hussain F."/>
            <person name="Yang J."/>
            <person name="Arevalo P."/>
            <person name="Brown J."/>
            <person name="Cutler M."/>
            <person name="Kelly L."/>
            <person name="Polz M.F."/>
        </authorList>
    </citation>
    <scope>NUCLEOTIDE SEQUENCE [LARGE SCALE GENOMIC DNA]</scope>
    <source>
        <strain evidence="3">10N.261.48.B5</strain>
    </source>
</reference>
<organism evidence="2 3">
    <name type="scientific">Vibrio splendidus</name>
    <dbReference type="NCBI Taxonomy" id="29497"/>
    <lineage>
        <taxon>Bacteria</taxon>
        <taxon>Pseudomonadati</taxon>
        <taxon>Pseudomonadota</taxon>
        <taxon>Gammaproteobacteria</taxon>
        <taxon>Vibrionales</taxon>
        <taxon>Vibrionaceae</taxon>
        <taxon>Vibrio</taxon>
    </lineage>
</organism>
<evidence type="ECO:0000313" key="2">
    <source>
        <dbReference type="EMBL" id="PMM40862.1"/>
    </source>
</evidence>
<dbReference type="InterPro" id="IPR036291">
    <property type="entry name" value="NAD(P)-bd_dom_sf"/>
</dbReference>
<sequence length="290" mass="32657">MKVLIAGANGYIGSHVTKMFVESGFEVSTYSRASGVLPDARKLTKVPADLSGYFDIVVNCARPHWSEFSPEEIVDIESKLLTQLDRLAAEGATKIHTSGVWLFGNASHNDLKVFRLKPLDVVKLDAVTIGSAIKKKWHVVYCPSLVYGGENCQLKRIVDSLSDQTIQVAIPSQGHNQYIHVNDIARFYLSLVQGRISSAQHFIAETKGYSPEEFSQLLLDSRIIKKVSKSNWREFENIFGFSAVEIEKLNLKLPVSPLFEPKESLRKYIENYTYKRLRFQDTLSNPNLAC</sequence>
<accession>A0A2N7JJW2</accession>
<dbReference type="Pfam" id="PF01370">
    <property type="entry name" value="Epimerase"/>
    <property type="match status" value="1"/>
</dbReference>
<dbReference type="SUPFAM" id="SSF51735">
    <property type="entry name" value="NAD(P)-binding Rossmann-fold domains"/>
    <property type="match status" value="1"/>
</dbReference>
<dbReference type="AlphaFoldDB" id="A0A2N7JJW2"/>
<dbReference type="PANTHER" id="PTHR48079:SF6">
    <property type="entry name" value="NAD(P)-BINDING DOMAIN-CONTAINING PROTEIN-RELATED"/>
    <property type="match status" value="1"/>
</dbReference>